<dbReference type="SUPFAM" id="SSF46689">
    <property type="entry name" value="Homeodomain-like"/>
    <property type="match status" value="1"/>
</dbReference>
<protein>
    <submittedName>
        <fullName evidence="5">AraC family transcriptional regulator</fullName>
    </submittedName>
</protein>
<evidence type="ECO:0000259" key="4">
    <source>
        <dbReference type="PROSITE" id="PS01124"/>
    </source>
</evidence>
<comment type="caution">
    <text evidence="5">The sequence shown here is derived from an EMBL/GenBank/DDBJ whole genome shotgun (WGS) entry which is preliminary data.</text>
</comment>
<dbReference type="InterPro" id="IPR032687">
    <property type="entry name" value="AraC-type_N"/>
</dbReference>
<accession>A0ABS6BCW0</accession>
<keyword evidence="2" id="KW-0238">DNA-binding</keyword>
<keyword evidence="1" id="KW-0805">Transcription regulation</keyword>
<evidence type="ECO:0000256" key="3">
    <source>
        <dbReference type="ARBA" id="ARBA00023163"/>
    </source>
</evidence>
<dbReference type="RefSeq" id="WP_215923137.1">
    <property type="nucleotide sequence ID" value="NZ_JAHKNI010000018.1"/>
</dbReference>
<dbReference type="SMART" id="SM00342">
    <property type="entry name" value="HTH_ARAC"/>
    <property type="match status" value="1"/>
</dbReference>
<dbReference type="Pfam" id="PF12625">
    <property type="entry name" value="Arabinose_bd"/>
    <property type="match status" value="1"/>
</dbReference>
<dbReference type="Pfam" id="PF12833">
    <property type="entry name" value="HTH_18"/>
    <property type="match status" value="1"/>
</dbReference>
<dbReference type="PANTHER" id="PTHR47894:SF1">
    <property type="entry name" value="HTH-TYPE TRANSCRIPTIONAL REGULATOR VQSM"/>
    <property type="match status" value="1"/>
</dbReference>
<evidence type="ECO:0000256" key="2">
    <source>
        <dbReference type="ARBA" id="ARBA00023125"/>
    </source>
</evidence>
<dbReference type="Gene3D" id="1.10.10.60">
    <property type="entry name" value="Homeodomain-like"/>
    <property type="match status" value="1"/>
</dbReference>
<evidence type="ECO:0000256" key="1">
    <source>
        <dbReference type="ARBA" id="ARBA00023015"/>
    </source>
</evidence>
<feature type="domain" description="HTH araC/xylS-type" evidence="4">
    <location>
        <begin position="242"/>
        <end position="350"/>
    </location>
</feature>
<dbReference type="EMBL" id="JAHKNI010000018">
    <property type="protein sequence ID" value="MBU3067048.1"/>
    <property type="molecule type" value="Genomic_DNA"/>
</dbReference>
<dbReference type="PROSITE" id="PS01124">
    <property type="entry name" value="HTH_ARAC_FAMILY_2"/>
    <property type="match status" value="1"/>
</dbReference>
<evidence type="ECO:0000313" key="6">
    <source>
        <dbReference type="Proteomes" id="UP000733379"/>
    </source>
</evidence>
<dbReference type="InterPro" id="IPR009057">
    <property type="entry name" value="Homeodomain-like_sf"/>
</dbReference>
<gene>
    <name evidence="5" type="ORF">KO481_36700</name>
</gene>
<proteinExistence type="predicted"/>
<evidence type="ECO:0000313" key="5">
    <source>
        <dbReference type="EMBL" id="MBU3067048.1"/>
    </source>
</evidence>
<dbReference type="Proteomes" id="UP000733379">
    <property type="component" value="Unassembled WGS sequence"/>
</dbReference>
<dbReference type="InterPro" id="IPR018060">
    <property type="entry name" value="HTH_AraC"/>
</dbReference>
<sequence>MKPNKNPALVSTVSGHAVRIALDTAVRSGIDEAEATRIGNFDRNLLADDRIRIPSQSQYQLWVLMEHVIGNEAGVRAADTADYGRLHVWDYLFSSAPTLVEGFRDAARFSDVICDPAARLQVTEHGSGLTVGYCGTTYGETRSIINEFGVTVAVRRARDAFGAAAVPVRVDFAHPAPRRHRYLEDALGTEAIHFDQPADLIHYRLTGSHTAPRAHDPCLRRILHTAAQQAIDDARPVPGWIDSFRAALRTEMTQRTGPTDSSPKRGPRIGAVAGRLAVADRTLQRRLSAAGTSWGEELAAARCEQASHLLRHTTLTVQAIALRVGYSDARALGRAFNSWTGLSPDAYRHADRRGHARR</sequence>
<reference evidence="5 6" key="1">
    <citation type="submission" date="2021-06" db="EMBL/GenBank/DDBJ databases">
        <title>Actinomycetes sequencing.</title>
        <authorList>
            <person name="Shan Q."/>
        </authorList>
    </citation>
    <scope>NUCLEOTIDE SEQUENCE [LARGE SCALE GENOMIC DNA]</scope>
    <source>
        <strain evidence="5 6">NEAU-G5</strain>
    </source>
</reference>
<name>A0ABS6BCW0_9NOCA</name>
<dbReference type="PANTHER" id="PTHR47894">
    <property type="entry name" value="HTH-TYPE TRANSCRIPTIONAL REGULATOR GADX"/>
    <property type="match status" value="1"/>
</dbReference>
<keyword evidence="3" id="KW-0804">Transcription</keyword>
<keyword evidence="6" id="KW-1185">Reference proteome</keyword>
<organism evidence="5 6">
    <name type="scientific">Nocardia albiluteola</name>
    <dbReference type="NCBI Taxonomy" id="2842303"/>
    <lineage>
        <taxon>Bacteria</taxon>
        <taxon>Bacillati</taxon>
        <taxon>Actinomycetota</taxon>
        <taxon>Actinomycetes</taxon>
        <taxon>Mycobacteriales</taxon>
        <taxon>Nocardiaceae</taxon>
        <taxon>Nocardia</taxon>
    </lineage>
</organism>